<evidence type="ECO:0000313" key="2">
    <source>
        <dbReference type="Proteomes" id="UP000503640"/>
    </source>
</evidence>
<dbReference type="RefSeq" id="WP_176066960.1">
    <property type="nucleotide sequence ID" value="NZ_BJTG01000007.1"/>
</dbReference>
<evidence type="ECO:0000313" key="1">
    <source>
        <dbReference type="EMBL" id="GEJ58436.1"/>
    </source>
</evidence>
<gene>
    <name evidence="1" type="ORF">AMYX_31770</name>
</gene>
<dbReference type="AlphaFoldDB" id="A0A7I9VPU0"/>
<organism evidence="1 2">
    <name type="scientific">Anaeromyxobacter diazotrophicus</name>
    <dbReference type="NCBI Taxonomy" id="2590199"/>
    <lineage>
        <taxon>Bacteria</taxon>
        <taxon>Pseudomonadati</taxon>
        <taxon>Myxococcota</taxon>
        <taxon>Myxococcia</taxon>
        <taxon>Myxococcales</taxon>
        <taxon>Cystobacterineae</taxon>
        <taxon>Anaeromyxobacteraceae</taxon>
        <taxon>Anaeromyxobacter</taxon>
    </lineage>
</organism>
<protein>
    <submittedName>
        <fullName evidence="1">Uncharacterized protein</fullName>
    </submittedName>
</protein>
<sequence length="313" mass="31998">MRSLFALRPVAAVHRLPPRSQACPLSLRDILRGLAGRARGLPLFVAPVPAVARAALVAAQEARAVVGVALAAGAAPEPWFEALARAADELAPRLPFFASAEVVVEDGEEGLERAHAGAHRLVEAGVTHLAVDVAAVAPARRAQAAARVAGVAAERELAVECVIAPDALDPAAATAFLEEFEGWGVRADLVGLRCADAALPGEAQRQRGAMDALAGALDRPVLRRGGLGSGAAGAFRGGRLRLCEDGGAALAAGWRALPAVLRERGPGRGEQLLAASDAERIEALAYSEAAALIEALGAEGTAPELVAALGVRR</sequence>
<accession>A0A7I9VPU0</accession>
<proteinExistence type="predicted"/>
<dbReference type="EMBL" id="BJTG01000007">
    <property type="protein sequence ID" value="GEJ58436.1"/>
    <property type="molecule type" value="Genomic_DNA"/>
</dbReference>
<dbReference type="Proteomes" id="UP000503640">
    <property type="component" value="Unassembled WGS sequence"/>
</dbReference>
<keyword evidence="2" id="KW-1185">Reference proteome</keyword>
<comment type="caution">
    <text evidence="1">The sequence shown here is derived from an EMBL/GenBank/DDBJ whole genome shotgun (WGS) entry which is preliminary data.</text>
</comment>
<reference evidence="2" key="1">
    <citation type="journal article" date="2020" name="Appl. Environ. Microbiol.">
        <title>Diazotrophic Anaeromyxobacter Isolates from Soils.</title>
        <authorList>
            <person name="Masuda Y."/>
            <person name="Yamanaka H."/>
            <person name="Xu Z.X."/>
            <person name="Shiratori Y."/>
            <person name="Aono T."/>
            <person name="Amachi S."/>
            <person name="Senoo K."/>
            <person name="Itoh H."/>
        </authorList>
    </citation>
    <scope>NUCLEOTIDE SEQUENCE [LARGE SCALE GENOMIC DNA]</scope>
    <source>
        <strain evidence="2">R267</strain>
    </source>
</reference>
<name>A0A7I9VPU0_9BACT</name>